<dbReference type="AlphaFoldDB" id="A0A0S2DEW7"/>
<dbReference type="Proteomes" id="UP000061569">
    <property type="component" value="Chromosome"/>
</dbReference>
<dbReference type="EMBL" id="CP013140">
    <property type="protein sequence ID" value="ALN57124.1"/>
    <property type="molecule type" value="Genomic_DNA"/>
</dbReference>
<name>A0A0S2DEW7_LYSEN</name>
<sequence length="47" mass="4946">MGKPRPSGGDGPSVVRDKGALRSSSACARWRPRRLERTLGAAPRGGN</sequence>
<evidence type="ECO:0000313" key="2">
    <source>
        <dbReference type="EMBL" id="ALN57124.1"/>
    </source>
</evidence>
<dbReference type="PATRIC" id="fig|69.6.peg.1745"/>
<accession>A0A0S2DEW7</accession>
<organism evidence="2 3">
    <name type="scientific">Lysobacter enzymogenes</name>
    <dbReference type="NCBI Taxonomy" id="69"/>
    <lineage>
        <taxon>Bacteria</taxon>
        <taxon>Pseudomonadati</taxon>
        <taxon>Pseudomonadota</taxon>
        <taxon>Gammaproteobacteria</taxon>
        <taxon>Lysobacterales</taxon>
        <taxon>Lysobacteraceae</taxon>
        <taxon>Lysobacter</taxon>
    </lineage>
</organism>
<evidence type="ECO:0000256" key="1">
    <source>
        <dbReference type="SAM" id="MobiDB-lite"/>
    </source>
</evidence>
<dbReference type="KEGG" id="lez:GLE_1770"/>
<gene>
    <name evidence="2" type="ORF">GLE_1770</name>
</gene>
<feature type="region of interest" description="Disordered" evidence="1">
    <location>
        <begin position="1"/>
        <end position="47"/>
    </location>
</feature>
<reference evidence="2 3" key="1">
    <citation type="submission" date="2015-11" db="EMBL/GenBank/DDBJ databases">
        <title>Genome sequences of Lysobacter enzymogenes strain C3 and Lysobacter antibioticus ATCC 29479.</title>
        <authorList>
            <person name="Kobayashi D.Y."/>
        </authorList>
    </citation>
    <scope>NUCLEOTIDE SEQUENCE [LARGE SCALE GENOMIC DNA]</scope>
    <source>
        <strain evidence="2 3">C3</strain>
    </source>
</reference>
<protein>
    <submittedName>
        <fullName evidence="2">Uncharacterized protein</fullName>
    </submittedName>
</protein>
<proteinExistence type="predicted"/>
<evidence type="ECO:0000313" key="3">
    <source>
        <dbReference type="Proteomes" id="UP000061569"/>
    </source>
</evidence>